<dbReference type="PANTHER" id="PTHR15341:SF3">
    <property type="entry name" value="NUCLEAR NUCLEIC ACID-BINDING PROTEIN C1D"/>
    <property type="match status" value="1"/>
</dbReference>
<feature type="region of interest" description="Disordered" evidence="7">
    <location>
        <begin position="177"/>
        <end position="213"/>
    </location>
</feature>
<dbReference type="PANTHER" id="PTHR15341">
    <property type="entry name" value="SUN-COR STEROID HORMONE RECEPTOR CO-REPRESSOR"/>
    <property type="match status" value="1"/>
</dbReference>
<protein>
    <recommendedName>
        <fullName evidence="6">Exosome complex protein</fullName>
    </recommendedName>
</protein>
<comment type="subcellular location">
    <subcellularLocation>
        <location evidence="1 6">Nucleus</location>
    </subcellularLocation>
</comment>
<dbReference type="OrthoDB" id="1421013at2759"/>
<evidence type="ECO:0000256" key="4">
    <source>
        <dbReference type="ARBA" id="ARBA00022884"/>
    </source>
</evidence>
<comment type="similarity">
    <text evidence="2 6">Belongs to the C1D family.</text>
</comment>
<sequence length="213" mass="23177">MSSTTKDNTANVKLFIKSLSNAISSYTTALTPLQHKSLSDLLTQLTAQSSDAAASAKDQITVLNNVAYVIVSTLFAYLKTIGVDTETHPIKKELARVRESMQRMKALSDPLAAEYQEKKKEAKEQEKKKEYLNRVIGVKGSVATAGAGMSGPAISSKSFSGVHTRFEEELIENLPDLLSESDAKGGISKDRTKKVAKKTKSKGKVTKPKKNKK</sequence>
<dbReference type="STRING" id="5486.A0A367YDR7"/>
<name>A0A367YDR7_9ASCO</name>
<organism evidence="8 9">
    <name type="scientific">Candida viswanathii</name>
    <dbReference type="NCBI Taxonomy" id="5486"/>
    <lineage>
        <taxon>Eukaryota</taxon>
        <taxon>Fungi</taxon>
        <taxon>Dikarya</taxon>
        <taxon>Ascomycota</taxon>
        <taxon>Saccharomycotina</taxon>
        <taxon>Pichiomycetes</taxon>
        <taxon>Debaryomycetaceae</taxon>
        <taxon>Candida/Lodderomyces clade</taxon>
        <taxon>Candida</taxon>
    </lineage>
</organism>
<evidence type="ECO:0000256" key="7">
    <source>
        <dbReference type="SAM" id="MobiDB-lite"/>
    </source>
</evidence>
<proteinExistence type="inferred from homology"/>
<evidence type="ECO:0000256" key="5">
    <source>
        <dbReference type="ARBA" id="ARBA00023242"/>
    </source>
</evidence>
<evidence type="ECO:0000313" key="9">
    <source>
        <dbReference type="Proteomes" id="UP000253472"/>
    </source>
</evidence>
<keyword evidence="9" id="KW-1185">Reference proteome</keyword>
<evidence type="ECO:0000256" key="2">
    <source>
        <dbReference type="ARBA" id="ARBA00009154"/>
    </source>
</evidence>
<evidence type="ECO:0000256" key="1">
    <source>
        <dbReference type="ARBA" id="ARBA00004123"/>
    </source>
</evidence>
<keyword evidence="5 6" id="KW-0539">Nucleus</keyword>
<keyword evidence="3 6" id="KW-0698">rRNA processing</keyword>
<comment type="function">
    <text evidence="6">Required for exosome-dependent processing of pre-rRNA and small nucleolar RNA (snRNA) precursors. Involved in processing of 35S pre-rRNA at the A0, A1 and A2 sites.</text>
</comment>
<dbReference type="EMBL" id="QLNQ01000023">
    <property type="protein sequence ID" value="RCK64016.1"/>
    <property type="molecule type" value="Genomic_DNA"/>
</dbReference>
<evidence type="ECO:0000256" key="6">
    <source>
        <dbReference type="RuleBase" id="RU368003"/>
    </source>
</evidence>
<evidence type="ECO:0000313" key="8">
    <source>
        <dbReference type="EMBL" id="RCK64016.1"/>
    </source>
</evidence>
<dbReference type="GO" id="GO:0003677">
    <property type="term" value="F:DNA binding"/>
    <property type="evidence" value="ECO:0007669"/>
    <property type="project" value="TreeGrafter"/>
</dbReference>
<dbReference type="AlphaFoldDB" id="A0A367YDR7"/>
<dbReference type="GO" id="GO:0005730">
    <property type="term" value="C:nucleolus"/>
    <property type="evidence" value="ECO:0007669"/>
    <property type="project" value="TreeGrafter"/>
</dbReference>
<dbReference type="GO" id="GO:0000178">
    <property type="term" value="C:exosome (RNase complex)"/>
    <property type="evidence" value="ECO:0007669"/>
    <property type="project" value="TreeGrafter"/>
</dbReference>
<feature type="compositionally biased region" description="Basic and acidic residues" evidence="7">
    <location>
        <begin position="181"/>
        <end position="190"/>
    </location>
</feature>
<dbReference type="InterPro" id="IPR007146">
    <property type="entry name" value="Sas10/Utp3/C1D"/>
</dbReference>
<dbReference type="GO" id="GO:0000460">
    <property type="term" value="P:maturation of 5.8S rRNA"/>
    <property type="evidence" value="ECO:0007669"/>
    <property type="project" value="TreeGrafter"/>
</dbReference>
<gene>
    <name evidence="8" type="primary">LRP1_1</name>
    <name evidence="8" type="ORF">Cantr_10359</name>
</gene>
<dbReference type="InterPro" id="IPR011082">
    <property type="entry name" value="Exosome-assoc_fac/DNA_repair"/>
</dbReference>
<dbReference type="Pfam" id="PF04000">
    <property type="entry name" value="Sas10_Utp3"/>
    <property type="match status" value="1"/>
</dbReference>
<comment type="caution">
    <text evidence="8">The sequence shown here is derived from an EMBL/GenBank/DDBJ whole genome shotgun (WGS) entry which is preliminary data.</text>
</comment>
<keyword evidence="4 6" id="KW-0694">RNA-binding</keyword>
<reference evidence="8 9" key="1">
    <citation type="submission" date="2018-06" db="EMBL/GenBank/DDBJ databases">
        <title>Whole genome sequencing of Candida tropicalis (genome annotated by CSBL at Korea University).</title>
        <authorList>
            <person name="Ahn J."/>
        </authorList>
    </citation>
    <scope>NUCLEOTIDE SEQUENCE [LARGE SCALE GENOMIC DNA]</scope>
    <source>
        <strain evidence="8 9">ATCC 20962</strain>
    </source>
</reference>
<dbReference type="GO" id="GO:0003723">
    <property type="term" value="F:RNA binding"/>
    <property type="evidence" value="ECO:0007669"/>
    <property type="project" value="UniProtKB-UniRule"/>
</dbReference>
<accession>A0A367YDR7</accession>
<dbReference type="GO" id="GO:0010468">
    <property type="term" value="P:regulation of gene expression"/>
    <property type="evidence" value="ECO:0007669"/>
    <property type="project" value="TreeGrafter"/>
</dbReference>
<feature type="compositionally biased region" description="Basic residues" evidence="7">
    <location>
        <begin position="191"/>
        <end position="213"/>
    </location>
</feature>
<dbReference type="Proteomes" id="UP000253472">
    <property type="component" value="Unassembled WGS sequence"/>
</dbReference>
<evidence type="ECO:0000256" key="3">
    <source>
        <dbReference type="ARBA" id="ARBA00022552"/>
    </source>
</evidence>